<gene>
    <name evidence="2" type="ORF">TR69_WS6001001551</name>
</gene>
<accession>A0A136LVQ2</accession>
<feature type="transmembrane region" description="Helical" evidence="1">
    <location>
        <begin position="124"/>
        <end position="142"/>
    </location>
</feature>
<keyword evidence="1" id="KW-0472">Membrane</keyword>
<dbReference type="AlphaFoldDB" id="A0A136LVQ2"/>
<keyword evidence="1" id="KW-0812">Transmembrane</keyword>
<evidence type="ECO:0000313" key="2">
    <source>
        <dbReference type="EMBL" id="KXK25744.1"/>
    </source>
</evidence>
<sequence length="156" mass="17201">MQLLPETADNKYNGHPAAWYVLALITLVSLFRSLVHMFASDGGAQSIATVPLDTYSDAAAAAVIHIFSLWGLSQLLTALVSAIVLVRYRSLIPLMFILLLIEYSSRIILTWLKPVELAGTAPGGVGNYLLVPVAGFMLYLSLQKRQSSKRPQRRMR</sequence>
<dbReference type="EMBL" id="JYNZ01000007">
    <property type="protein sequence ID" value="KXK25744.1"/>
    <property type="molecule type" value="Genomic_DNA"/>
</dbReference>
<protein>
    <submittedName>
        <fullName evidence="2">Uncharacterized protein</fullName>
    </submittedName>
</protein>
<evidence type="ECO:0000256" key="1">
    <source>
        <dbReference type="SAM" id="Phobius"/>
    </source>
</evidence>
<feature type="transmembrane region" description="Helical" evidence="1">
    <location>
        <begin position="59"/>
        <end position="84"/>
    </location>
</feature>
<proteinExistence type="predicted"/>
<comment type="caution">
    <text evidence="2">The sequence shown here is derived from an EMBL/GenBank/DDBJ whole genome shotgun (WGS) entry which is preliminary data.</text>
</comment>
<feature type="transmembrane region" description="Helical" evidence="1">
    <location>
        <begin position="91"/>
        <end position="112"/>
    </location>
</feature>
<name>A0A136LVQ2_9BACT</name>
<dbReference type="STRING" id="1617426.TR69_WS6001001551"/>
<evidence type="ECO:0000313" key="3">
    <source>
        <dbReference type="Proteomes" id="UP000070457"/>
    </source>
</evidence>
<feature type="transmembrane region" description="Helical" evidence="1">
    <location>
        <begin position="17"/>
        <end position="39"/>
    </location>
</feature>
<dbReference type="Proteomes" id="UP000070457">
    <property type="component" value="Unassembled WGS sequence"/>
</dbReference>
<reference evidence="2 3" key="1">
    <citation type="submission" date="2015-02" db="EMBL/GenBank/DDBJ databases">
        <title>Improved understanding of the partial-nitritation anammox process through 23 genomes representing the majority of the microbial community.</title>
        <authorList>
            <person name="Speth D.R."/>
            <person name="In T Zandt M."/>
            <person name="Guerrero Cruz S."/>
            <person name="Jetten M.S."/>
            <person name="Dutilh B.E."/>
        </authorList>
    </citation>
    <scope>NUCLEOTIDE SEQUENCE [LARGE SCALE GENOMIC DNA]</scope>
    <source>
        <strain evidence="2">OLB20</strain>
    </source>
</reference>
<keyword evidence="1" id="KW-1133">Transmembrane helix</keyword>
<organism evidence="2 3">
    <name type="scientific">candidate division WS6 bacterium OLB20</name>
    <dbReference type="NCBI Taxonomy" id="1617426"/>
    <lineage>
        <taxon>Bacteria</taxon>
        <taxon>Candidatus Dojkabacteria</taxon>
    </lineage>
</organism>